<gene>
    <name evidence="1" type="ORF">BOLC8T51658H</name>
</gene>
<sequence length="71" mass="7914">MLTMWRSRRQESTLSARSRALKLSNGLRPIRRLMSSLLLGITARFRLGRVSVGLGLRSGRLSLGSSESINE</sequence>
<name>A0A3P6GXM8_BRAOL</name>
<dbReference type="EMBL" id="LR031879">
    <property type="protein sequence ID" value="VDD58429.1"/>
    <property type="molecule type" value="Genomic_DNA"/>
</dbReference>
<organism evidence="1">
    <name type="scientific">Brassica oleracea</name>
    <name type="common">Wild cabbage</name>
    <dbReference type="NCBI Taxonomy" id="3712"/>
    <lineage>
        <taxon>Eukaryota</taxon>
        <taxon>Viridiplantae</taxon>
        <taxon>Streptophyta</taxon>
        <taxon>Embryophyta</taxon>
        <taxon>Tracheophyta</taxon>
        <taxon>Spermatophyta</taxon>
        <taxon>Magnoliopsida</taxon>
        <taxon>eudicotyledons</taxon>
        <taxon>Gunneridae</taxon>
        <taxon>Pentapetalae</taxon>
        <taxon>rosids</taxon>
        <taxon>malvids</taxon>
        <taxon>Brassicales</taxon>
        <taxon>Brassicaceae</taxon>
        <taxon>Brassiceae</taxon>
        <taxon>Brassica</taxon>
    </lineage>
</organism>
<proteinExistence type="predicted"/>
<reference evidence="1" key="1">
    <citation type="submission" date="2018-11" db="EMBL/GenBank/DDBJ databases">
        <authorList>
            <consortium name="Genoscope - CEA"/>
            <person name="William W."/>
        </authorList>
    </citation>
    <scope>NUCLEOTIDE SEQUENCE</scope>
</reference>
<accession>A0A3P6GXM8</accession>
<dbReference type="AlphaFoldDB" id="A0A3P6GXM8"/>
<protein>
    <submittedName>
        <fullName evidence="1">Uncharacterized protein</fullName>
    </submittedName>
</protein>
<evidence type="ECO:0000313" key="1">
    <source>
        <dbReference type="EMBL" id="VDD58429.1"/>
    </source>
</evidence>